<dbReference type="GO" id="GO:0032259">
    <property type="term" value="P:methylation"/>
    <property type="evidence" value="ECO:0007669"/>
    <property type="project" value="UniProtKB-KW"/>
</dbReference>
<dbReference type="GO" id="GO:0008757">
    <property type="term" value="F:S-adenosylmethionine-dependent methyltransferase activity"/>
    <property type="evidence" value="ECO:0007669"/>
    <property type="project" value="InterPro"/>
</dbReference>
<evidence type="ECO:0000259" key="1">
    <source>
        <dbReference type="Pfam" id="PF08241"/>
    </source>
</evidence>
<reference evidence="2 3" key="1">
    <citation type="submission" date="2020-01" db="EMBL/GenBank/DDBJ databases">
        <title>Genome sequence of Desulfovibrio aerotolerans DSM 16695(T).</title>
        <authorList>
            <person name="Karnachuk O."/>
            <person name="Avakyan M."/>
            <person name="Mardanov A."/>
            <person name="Kadnikov V."/>
            <person name="Ravin N."/>
        </authorList>
    </citation>
    <scope>NUCLEOTIDE SEQUENCE [LARGE SCALE GENOMIC DNA]</scope>
    <source>
        <strain evidence="2 3">DSM 16695</strain>
    </source>
</reference>
<protein>
    <submittedName>
        <fullName evidence="2">Methyltransferase domain-containing protein</fullName>
    </submittedName>
</protein>
<evidence type="ECO:0000313" key="2">
    <source>
        <dbReference type="EMBL" id="MYL82249.1"/>
    </source>
</evidence>
<dbReference type="Gene3D" id="3.40.50.150">
    <property type="entry name" value="Vaccinia Virus protein VP39"/>
    <property type="match status" value="1"/>
</dbReference>
<dbReference type="InterPro" id="IPR013216">
    <property type="entry name" value="Methyltransf_11"/>
</dbReference>
<gene>
    <name evidence="2" type="ORF">GTA51_03740</name>
</gene>
<dbReference type="SUPFAM" id="SSF53335">
    <property type="entry name" value="S-adenosyl-L-methionine-dependent methyltransferases"/>
    <property type="match status" value="1"/>
</dbReference>
<keyword evidence="2" id="KW-0808">Transferase</keyword>
<comment type="caution">
    <text evidence="2">The sequence shown here is derived from an EMBL/GenBank/DDBJ whole genome shotgun (WGS) entry which is preliminary data.</text>
</comment>
<name>A0A7C9MHY9_9BACT</name>
<dbReference type="OrthoDB" id="6493506at2"/>
<dbReference type="AlphaFoldDB" id="A0A7C9MHY9"/>
<keyword evidence="2" id="KW-0489">Methyltransferase</keyword>
<dbReference type="Proteomes" id="UP000482487">
    <property type="component" value="Unassembled WGS sequence"/>
</dbReference>
<sequence>MPHQGAYKNPISKYVHEYMFWKKRGADYGFLANDHYEALFTTLFNLDRSFYTGKRLLDIGCGPCGSLEWADNTTQRVGLDPLAEAYTFLGTDKHRMEYTPDFVEQISFPNEHFDIVTSINSLDHVDNLEKAVAEIGRVVAVGGHVLIACEVSPTPKPCEPTLVSWDLAEIFGAGWDVLEMSRYRFMASVATSILGRQALPEDQMPPDAGALRLHLQKKAACC</sequence>
<organism evidence="2 3">
    <name type="scientific">Solidesulfovibrio aerotolerans</name>
    <dbReference type="NCBI Taxonomy" id="295255"/>
    <lineage>
        <taxon>Bacteria</taxon>
        <taxon>Pseudomonadati</taxon>
        <taxon>Thermodesulfobacteriota</taxon>
        <taxon>Desulfovibrionia</taxon>
        <taxon>Desulfovibrionales</taxon>
        <taxon>Desulfovibrionaceae</taxon>
        <taxon>Solidesulfovibrio</taxon>
    </lineage>
</organism>
<dbReference type="InterPro" id="IPR029063">
    <property type="entry name" value="SAM-dependent_MTases_sf"/>
</dbReference>
<dbReference type="EMBL" id="WVUD01000004">
    <property type="protein sequence ID" value="MYL82249.1"/>
    <property type="molecule type" value="Genomic_DNA"/>
</dbReference>
<accession>A0A7C9MHY9</accession>
<keyword evidence="3" id="KW-1185">Reference proteome</keyword>
<dbReference type="RefSeq" id="WP_160958813.1">
    <property type="nucleotide sequence ID" value="NZ_WVUD01000004.1"/>
</dbReference>
<dbReference type="Pfam" id="PF08241">
    <property type="entry name" value="Methyltransf_11"/>
    <property type="match status" value="1"/>
</dbReference>
<feature type="domain" description="Methyltransferase type 11" evidence="1">
    <location>
        <begin position="57"/>
        <end position="147"/>
    </location>
</feature>
<proteinExistence type="predicted"/>
<dbReference type="CDD" id="cd02440">
    <property type="entry name" value="AdoMet_MTases"/>
    <property type="match status" value="1"/>
</dbReference>
<evidence type="ECO:0000313" key="3">
    <source>
        <dbReference type="Proteomes" id="UP000482487"/>
    </source>
</evidence>